<dbReference type="Pfam" id="PF08281">
    <property type="entry name" value="Sigma70_r4_2"/>
    <property type="match status" value="1"/>
</dbReference>
<keyword evidence="3" id="KW-0731">Sigma factor</keyword>
<dbReference type="PANTHER" id="PTHR43133">
    <property type="entry name" value="RNA POLYMERASE ECF-TYPE SIGMA FACTO"/>
    <property type="match status" value="1"/>
</dbReference>
<evidence type="ECO:0000256" key="4">
    <source>
        <dbReference type="ARBA" id="ARBA00023163"/>
    </source>
</evidence>
<dbReference type="InterPro" id="IPR014284">
    <property type="entry name" value="RNA_pol_sigma-70_dom"/>
</dbReference>
<evidence type="ECO:0000259" key="5">
    <source>
        <dbReference type="Pfam" id="PF04542"/>
    </source>
</evidence>
<dbReference type="PANTHER" id="PTHR43133:SF62">
    <property type="entry name" value="RNA POLYMERASE SIGMA FACTOR SIGZ"/>
    <property type="match status" value="1"/>
</dbReference>
<organism evidence="7 8">
    <name type="scientific">Rhodoferax koreensis</name>
    <dbReference type="NCBI Taxonomy" id="1842727"/>
    <lineage>
        <taxon>Bacteria</taxon>
        <taxon>Pseudomonadati</taxon>
        <taxon>Pseudomonadota</taxon>
        <taxon>Betaproteobacteria</taxon>
        <taxon>Burkholderiales</taxon>
        <taxon>Comamonadaceae</taxon>
        <taxon>Rhodoferax</taxon>
    </lineage>
</organism>
<dbReference type="InterPro" id="IPR007627">
    <property type="entry name" value="RNA_pol_sigma70_r2"/>
</dbReference>
<dbReference type="InterPro" id="IPR013324">
    <property type="entry name" value="RNA_pol_sigma_r3/r4-like"/>
</dbReference>
<feature type="domain" description="RNA polymerase sigma factor 70 region 4 type 2" evidence="6">
    <location>
        <begin position="136"/>
        <end position="184"/>
    </location>
</feature>
<dbReference type="KEGG" id="rhy:RD110_16145"/>
<feature type="domain" description="RNA polymerase sigma-70 region 2" evidence="5">
    <location>
        <begin position="32"/>
        <end position="100"/>
    </location>
</feature>
<evidence type="ECO:0000313" key="8">
    <source>
        <dbReference type="Proteomes" id="UP000186609"/>
    </source>
</evidence>
<dbReference type="AlphaFoldDB" id="A0A1P8JXQ4"/>
<dbReference type="InterPro" id="IPR013249">
    <property type="entry name" value="RNA_pol_sigma70_r4_t2"/>
</dbReference>
<sequence length="192" mass="21569">MTTDAHHAADTFDYERALQRCARGDRMALQEIYRRESRHLLGVVLRIVRQRQQAEDVVHDAFINIWSRAEGFDATRGSGRGWIYSVARNLALNAVRNGAREVSVDEETAEALEVRQAMDAHSQTVDAFALNASVGRLNDCLARLEPGRRNCILYAYVDGCSHGEIAQRTQTPLGTVKAWIKRGMHTLKECMG</sequence>
<dbReference type="Proteomes" id="UP000186609">
    <property type="component" value="Chromosome"/>
</dbReference>
<dbReference type="GO" id="GO:0003677">
    <property type="term" value="F:DNA binding"/>
    <property type="evidence" value="ECO:0007669"/>
    <property type="project" value="InterPro"/>
</dbReference>
<evidence type="ECO:0000313" key="7">
    <source>
        <dbReference type="EMBL" id="APW38544.1"/>
    </source>
</evidence>
<proteinExistence type="inferred from homology"/>
<evidence type="ECO:0000256" key="1">
    <source>
        <dbReference type="ARBA" id="ARBA00010641"/>
    </source>
</evidence>
<dbReference type="GO" id="GO:0006352">
    <property type="term" value="P:DNA-templated transcription initiation"/>
    <property type="evidence" value="ECO:0007669"/>
    <property type="project" value="InterPro"/>
</dbReference>
<dbReference type="EMBL" id="CP019236">
    <property type="protein sequence ID" value="APW38544.1"/>
    <property type="molecule type" value="Genomic_DNA"/>
</dbReference>
<gene>
    <name evidence="7" type="ORF">RD110_16145</name>
</gene>
<keyword evidence="4" id="KW-0804">Transcription</keyword>
<dbReference type="RefSeq" id="WP_076200423.1">
    <property type="nucleotide sequence ID" value="NZ_CP019236.1"/>
</dbReference>
<evidence type="ECO:0000259" key="6">
    <source>
        <dbReference type="Pfam" id="PF08281"/>
    </source>
</evidence>
<dbReference type="NCBIfam" id="NF009189">
    <property type="entry name" value="PRK12537.1"/>
    <property type="match status" value="1"/>
</dbReference>
<dbReference type="InterPro" id="IPR039425">
    <property type="entry name" value="RNA_pol_sigma-70-like"/>
</dbReference>
<evidence type="ECO:0000256" key="3">
    <source>
        <dbReference type="ARBA" id="ARBA00023082"/>
    </source>
</evidence>
<dbReference type="InterPro" id="IPR036388">
    <property type="entry name" value="WH-like_DNA-bd_sf"/>
</dbReference>
<keyword evidence="2" id="KW-0805">Transcription regulation</keyword>
<dbReference type="SUPFAM" id="SSF88946">
    <property type="entry name" value="Sigma2 domain of RNA polymerase sigma factors"/>
    <property type="match status" value="1"/>
</dbReference>
<dbReference type="Gene3D" id="1.10.1740.10">
    <property type="match status" value="1"/>
</dbReference>
<reference evidence="7 8" key="1">
    <citation type="submission" date="2017-01" db="EMBL/GenBank/DDBJ databases">
        <authorList>
            <person name="Mah S.A."/>
            <person name="Swanson W.J."/>
            <person name="Moy G.W."/>
            <person name="Vacquier V.D."/>
        </authorList>
    </citation>
    <scope>NUCLEOTIDE SEQUENCE [LARGE SCALE GENOMIC DNA]</scope>
    <source>
        <strain evidence="7 8">DCY110</strain>
    </source>
</reference>
<accession>A0A1P8JXQ4</accession>
<dbReference type="InterPro" id="IPR013325">
    <property type="entry name" value="RNA_pol_sigma_r2"/>
</dbReference>
<evidence type="ECO:0000256" key="2">
    <source>
        <dbReference type="ARBA" id="ARBA00023015"/>
    </source>
</evidence>
<protein>
    <submittedName>
        <fullName evidence="7">RNA polymerase subunit sigma</fullName>
    </submittedName>
</protein>
<dbReference type="SUPFAM" id="SSF88659">
    <property type="entry name" value="Sigma3 and sigma4 domains of RNA polymerase sigma factors"/>
    <property type="match status" value="1"/>
</dbReference>
<dbReference type="Gene3D" id="1.10.10.10">
    <property type="entry name" value="Winged helix-like DNA-binding domain superfamily/Winged helix DNA-binding domain"/>
    <property type="match status" value="1"/>
</dbReference>
<dbReference type="Pfam" id="PF04542">
    <property type="entry name" value="Sigma70_r2"/>
    <property type="match status" value="1"/>
</dbReference>
<dbReference type="OrthoDB" id="9784272at2"/>
<name>A0A1P8JXQ4_9BURK</name>
<dbReference type="STRING" id="1842727.RD110_16145"/>
<comment type="similarity">
    <text evidence="1">Belongs to the sigma-70 factor family. ECF subfamily.</text>
</comment>
<keyword evidence="8" id="KW-1185">Reference proteome</keyword>
<dbReference type="GO" id="GO:0016987">
    <property type="term" value="F:sigma factor activity"/>
    <property type="evidence" value="ECO:0007669"/>
    <property type="project" value="UniProtKB-KW"/>
</dbReference>
<dbReference type="NCBIfam" id="TIGR02937">
    <property type="entry name" value="sigma70-ECF"/>
    <property type="match status" value="1"/>
</dbReference>